<proteinExistence type="predicted"/>
<dbReference type="AlphaFoldDB" id="A0A345V5U4"/>
<name>A0A345V5U4_PSEFL</name>
<dbReference type="EMBL" id="CP022313">
    <property type="protein sequence ID" value="AXJ08096.1"/>
    <property type="molecule type" value="Genomic_DNA"/>
</dbReference>
<keyword evidence="1" id="KW-0812">Transmembrane</keyword>
<evidence type="ECO:0000313" key="2">
    <source>
        <dbReference type="EMBL" id="AXJ08096.1"/>
    </source>
</evidence>
<dbReference type="Proteomes" id="UP000254535">
    <property type="component" value="Chromosome"/>
</dbReference>
<gene>
    <name evidence="2" type="ORF">CFN16_12270</name>
</gene>
<reference evidence="2 3" key="1">
    <citation type="submission" date="2017-07" db="EMBL/GenBank/DDBJ databases">
        <title>Genome sequence of Pseudomonas NEP1.</title>
        <authorList>
            <person name="Nascimento F.X."/>
        </authorList>
    </citation>
    <scope>NUCLEOTIDE SEQUENCE [LARGE SCALE GENOMIC DNA]</scope>
    <source>
        <strain evidence="2 3">NEP1</strain>
    </source>
</reference>
<feature type="transmembrane region" description="Helical" evidence="1">
    <location>
        <begin position="31"/>
        <end position="54"/>
    </location>
</feature>
<protein>
    <recommendedName>
        <fullName evidence="4">Superinfection immunity protein</fullName>
    </recommendedName>
</protein>
<sequence length="109" mass="11742">MVASIVFFPSAIALYFYPTICAVGEHPKATPIFALNLLAGWTFIGWVAAFIWALNKPAIHTAHPVETTTYAEDLAAAAANKECSFCAETIKAAAKKCRYCGSDLEQQAV</sequence>
<accession>A0A345V5U4</accession>
<organism evidence="2 3">
    <name type="scientific">Pseudomonas fluorescens</name>
    <dbReference type="NCBI Taxonomy" id="294"/>
    <lineage>
        <taxon>Bacteria</taxon>
        <taxon>Pseudomonadati</taxon>
        <taxon>Pseudomonadota</taxon>
        <taxon>Gammaproteobacteria</taxon>
        <taxon>Pseudomonadales</taxon>
        <taxon>Pseudomonadaceae</taxon>
        <taxon>Pseudomonas</taxon>
    </lineage>
</organism>
<dbReference type="InterPro" id="IPR016410">
    <property type="entry name" value="Phage_imm"/>
</dbReference>
<evidence type="ECO:0008006" key="4">
    <source>
        <dbReference type="Google" id="ProtNLM"/>
    </source>
</evidence>
<evidence type="ECO:0000313" key="3">
    <source>
        <dbReference type="Proteomes" id="UP000254535"/>
    </source>
</evidence>
<evidence type="ECO:0000256" key="1">
    <source>
        <dbReference type="SAM" id="Phobius"/>
    </source>
</evidence>
<dbReference type="Pfam" id="PF14373">
    <property type="entry name" value="Imm_superinfect"/>
    <property type="match status" value="1"/>
</dbReference>
<keyword evidence="1" id="KW-0472">Membrane</keyword>
<keyword evidence="1" id="KW-1133">Transmembrane helix</keyword>